<dbReference type="AlphaFoldDB" id="A0A550CSE2"/>
<evidence type="ECO:0000259" key="2">
    <source>
        <dbReference type="SMART" id="SM00670"/>
    </source>
</evidence>
<dbReference type="GO" id="GO:0005634">
    <property type="term" value="C:nucleus"/>
    <property type="evidence" value="ECO:0007669"/>
    <property type="project" value="TreeGrafter"/>
</dbReference>
<evidence type="ECO:0000256" key="1">
    <source>
        <dbReference type="SAM" id="MobiDB-lite"/>
    </source>
</evidence>
<proteinExistence type="predicted"/>
<dbReference type="Proteomes" id="UP000320762">
    <property type="component" value="Unassembled WGS sequence"/>
</dbReference>
<dbReference type="GO" id="GO:0004540">
    <property type="term" value="F:RNA nuclease activity"/>
    <property type="evidence" value="ECO:0007669"/>
    <property type="project" value="UniProtKB-ARBA"/>
</dbReference>
<feature type="compositionally biased region" description="Polar residues" evidence="1">
    <location>
        <begin position="30"/>
        <end position="41"/>
    </location>
</feature>
<gene>
    <name evidence="3" type="ORF">BD626DRAFT_479582</name>
</gene>
<feature type="compositionally biased region" description="Low complexity" evidence="1">
    <location>
        <begin position="91"/>
        <end position="101"/>
    </location>
</feature>
<feature type="domain" description="PIN" evidence="2">
    <location>
        <begin position="255"/>
        <end position="384"/>
    </location>
</feature>
<sequence length="618" mass="68763">MQVGQDIREGQGFIPHGGSSGASITGAPPSDSSPFSVTSHLVSHPFSQPQPSPFGQHQSPFQSQSQPSFQQYQYHSQHQHPSTRSQTYTGSTSATSPSQSSFFSNAAAPGFSSNGFVGFPTQSPSDALTPQNNGFPPSFNGFQSQANGFVISLNALHSSSPGFASPPHTFASPSPPFFTVPHPFTSQSPVSFAPAPSFSASGTPSFATSTDDTDEGDEPDAPALPDAVFKHHRQTITQIENDVEMQPPVSETDELYLLLDTNILLHFFDVLVQFVDDVEKYKVPLVVVVPGVVVRELDSQKNRQDLSWSSRRASTWLLKKIHDKNSAVRGQSLGDTMRQSKNWTVREYNERDNNNDYDILDCWRYFASIGKRTVLLSNDNNLRLAVAVECQGGRVRGEALQPAAYGWSSQAMASKLFPGQEHRHIIDRFGGESKRYTKRKNVKAQPAVQYDEDAMDLDEAPKVRDDWIQPTHALDILHLNVINHFEYLLQMLVDRAAGPNHSIGRDTGSRWQDEGEKRPLSQWLAADCIRWLQRKQSSAFPGGKYDVDRLCNFLSRWHTKGAKGRSGQKWSRGDWDQILALLGQLAKTWEDEAIQESLMILYPEWMYIFSLPMSPTGS</sequence>
<feature type="compositionally biased region" description="Low complexity" evidence="1">
    <location>
        <begin position="201"/>
        <end position="210"/>
    </location>
</feature>
<dbReference type="Pfam" id="PF13638">
    <property type="entry name" value="PIN_4"/>
    <property type="match status" value="1"/>
</dbReference>
<reference evidence="3 4" key="1">
    <citation type="journal article" date="2019" name="New Phytol.">
        <title>Comparative genomics reveals unique wood-decay strategies and fruiting body development in the Schizophyllaceae.</title>
        <authorList>
            <person name="Almasi E."/>
            <person name="Sahu N."/>
            <person name="Krizsan K."/>
            <person name="Balint B."/>
            <person name="Kovacs G.M."/>
            <person name="Kiss B."/>
            <person name="Cseklye J."/>
            <person name="Drula E."/>
            <person name="Henrissat B."/>
            <person name="Nagy I."/>
            <person name="Chovatia M."/>
            <person name="Adam C."/>
            <person name="LaButti K."/>
            <person name="Lipzen A."/>
            <person name="Riley R."/>
            <person name="Grigoriev I.V."/>
            <person name="Nagy L.G."/>
        </authorList>
    </citation>
    <scope>NUCLEOTIDE SEQUENCE [LARGE SCALE GENOMIC DNA]</scope>
    <source>
        <strain evidence="3 4">NL-1724</strain>
    </source>
</reference>
<dbReference type="InterPro" id="IPR052626">
    <property type="entry name" value="SWT1_Regulator"/>
</dbReference>
<dbReference type="SMART" id="SM00670">
    <property type="entry name" value="PINc"/>
    <property type="match status" value="1"/>
</dbReference>
<dbReference type="EMBL" id="VDMD01000002">
    <property type="protein sequence ID" value="TRM67707.1"/>
    <property type="molecule type" value="Genomic_DNA"/>
</dbReference>
<evidence type="ECO:0000313" key="4">
    <source>
        <dbReference type="Proteomes" id="UP000320762"/>
    </source>
</evidence>
<dbReference type="OrthoDB" id="2017974at2759"/>
<feature type="region of interest" description="Disordered" evidence="1">
    <location>
        <begin position="1"/>
        <end position="101"/>
    </location>
</feature>
<feature type="region of interest" description="Disordered" evidence="1">
    <location>
        <begin position="201"/>
        <end position="221"/>
    </location>
</feature>
<dbReference type="STRING" id="97359.A0A550CSE2"/>
<dbReference type="PANTHER" id="PTHR16161">
    <property type="entry name" value="TRANSCRIPTIONAL PROTEIN SWT1"/>
    <property type="match status" value="1"/>
</dbReference>
<comment type="caution">
    <text evidence="3">The sequence shown here is derived from an EMBL/GenBank/DDBJ whole genome shotgun (WGS) entry which is preliminary data.</text>
</comment>
<evidence type="ECO:0000313" key="3">
    <source>
        <dbReference type="EMBL" id="TRM67707.1"/>
    </source>
</evidence>
<dbReference type="InterPro" id="IPR002716">
    <property type="entry name" value="PIN_dom"/>
</dbReference>
<dbReference type="SUPFAM" id="SSF88723">
    <property type="entry name" value="PIN domain-like"/>
    <property type="match status" value="1"/>
</dbReference>
<feature type="compositionally biased region" description="Acidic residues" evidence="1">
    <location>
        <begin position="211"/>
        <end position="220"/>
    </location>
</feature>
<accession>A0A550CSE2</accession>
<dbReference type="CDD" id="cd18727">
    <property type="entry name" value="PIN_Swt1-like"/>
    <property type="match status" value="1"/>
</dbReference>
<dbReference type="InterPro" id="IPR029060">
    <property type="entry name" value="PIN-like_dom_sf"/>
</dbReference>
<feature type="compositionally biased region" description="Low complexity" evidence="1">
    <location>
        <begin position="43"/>
        <end position="82"/>
    </location>
</feature>
<dbReference type="Gene3D" id="3.40.50.1010">
    <property type="entry name" value="5'-nuclease"/>
    <property type="match status" value="1"/>
</dbReference>
<dbReference type="PANTHER" id="PTHR16161:SF0">
    <property type="entry name" value="TRANSCRIPTIONAL PROTEIN SWT1"/>
    <property type="match status" value="1"/>
</dbReference>
<protein>
    <submittedName>
        <fullName evidence="3">PIN domain-containing protein</fullName>
    </submittedName>
</protein>
<name>A0A550CSE2_9AGAR</name>
<organism evidence="3 4">
    <name type="scientific">Schizophyllum amplum</name>
    <dbReference type="NCBI Taxonomy" id="97359"/>
    <lineage>
        <taxon>Eukaryota</taxon>
        <taxon>Fungi</taxon>
        <taxon>Dikarya</taxon>
        <taxon>Basidiomycota</taxon>
        <taxon>Agaricomycotina</taxon>
        <taxon>Agaricomycetes</taxon>
        <taxon>Agaricomycetidae</taxon>
        <taxon>Agaricales</taxon>
        <taxon>Schizophyllaceae</taxon>
        <taxon>Schizophyllum</taxon>
    </lineage>
</organism>
<keyword evidence="4" id="KW-1185">Reference proteome</keyword>